<feature type="transmembrane region" description="Helical" evidence="1">
    <location>
        <begin position="247"/>
        <end position="265"/>
    </location>
</feature>
<dbReference type="GO" id="GO:0080120">
    <property type="term" value="P:CAAX-box protein maturation"/>
    <property type="evidence" value="ECO:0007669"/>
    <property type="project" value="UniProtKB-ARBA"/>
</dbReference>
<evidence type="ECO:0000259" key="2">
    <source>
        <dbReference type="Pfam" id="PF02517"/>
    </source>
</evidence>
<sequence>MINIPYKDLDNSSSELHPALQFLLILATLLVALLIGTAIGLGIITGLYGYSTFTAITESNLAVPHAIPALWILQLTSTTLPILAAALFFAYVVTPKPQQYIRSNFKFSWVLMLLVFAIMFISSPLIEFLSNINAKMVLPHFLQWMRESEDNAEKLTNAMLQMNTIWQMIFDLLFIGLFTAVVEEFLFRGCIQTIIEKWTKNVHVAIWVTAILFSAFHMEFFGFLPRMMLGVLFGYFVAWSGSIWTSVWGHFINNGTAVVITYLYQHKEISISPDDQHVFNSAGYIISFIIVLFLFWVYRDIALKKKPVQA</sequence>
<evidence type="ECO:0000256" key="1">
    <source>
        <dbReference type="SAM" id="Phobius"/>
    </source>
</evidence>
<organism evidence="3 4">
    <name type="scientific">Mucilaginibacter mallensis</name>
    <dbReference type="NCBI Taxonomy" id="652787"/>
    <lineage>
        <taxon>Bacteria</taxon>
        <taxon>Pseudomonadati</taxon>
        <taxon>Bacteroidota</taxon>
        <taxon>Sphingobacteriia</taxon>
        <taxon>Sphingobacteriales</taxon>
        <taxon>Sphingobacteriaceae</taxon>
        <taxon>Mucilaginibacter</taxon>
    </lineage>
</organism>
<dbReference type="InterPro" id="IPR003675">
    <property type="entry name" value="Rce1/LyrA-like_dom"/>
</dbReference>
<feature type="transmembrane region" description="Helical" evidence="1">
    <location>
        <begin position="165"/>
        <end position="186"/>
    </location>
</feature>
<dbReference type="GO" id="GO:0004175">
    <property type="term" value="F:endopeptidase activity"/>
    <property type="evidence" value="ECO:0007669"/>
    <property type="project" value="UniProtKB-ARBA"/>
</dbReference>
<dbReference type="STRING" id="652787.SAMN05216490_4844"/>
<feature type="transmembrane region" description="Helical" evidence="1">
    <location>
        <begin position="277"/>
        <end position="298"/>
    </location>
</feature>
<feature type="domain" description="CAAX prenyl protease 2/Lysostaphin resistance protein A-like" evidence="2">
    <location>
        <begin position="167"/>
        <end position="255"/>
    </location>
</feature>
<feature type="transmembrane region" description="Helical" evidence="1">
    <location>
        <begin position="105"/>
        <end position="126"/>
    </location>
</feature>
<dbReference type="PANTHER" id="PTHR36435:SF1">
    <property type="entry name" value="CAAX AMINO TERMINAL PROTEASE FAMILY PROTEIN"/>
    <property type="match status" value="1"/>
</dbReference>
<feature type="transmembrane region" description="Helical" evidence="1">
    <location>
        <begin position="198"/>
        <end position="217"/>
    </location>
</feature>
<dbReference type="EMBL" id="LT629740">
    <property type="protein sequence ID" value="SDT67904.1"/>
    <property type="molecule type" value="Genomic_DNA"/>
</dbReference>
<dbReference type="RefSeq" id="WP_091379426.1">
    <property type="nucleotide sequence ID" value="NZ_LT629740.1"/>
</dbReference>
<feature type="transmembrane region" description="Helical" evidence="1">
    <location>
        <begin position="20"/>
        <end position="50"/>
    </location>
</feature>
<evidence type="ECO:0000313" key="4">
    <source>
        <dbReference type="Proteomes" id="UP000199679"/>
    </source>
</evidence>
<dbReference type="PANTHER" id="PTHR36435">
    <property type="entry name" value="SLR1288 PROTEIN"/>
    <property type="match status" value="1"/>
</dbReference>
<keyword evidence="1" id="KW-1133">Transmembrane helix</keyword>
<evidence type="ECO:0000313" key="3">
    <source>
        <dbReference type="EMBL" id="SDT67904.1"/>
    </source>
</evidence>
<dbReference type="Proteomes" id="UP000199679">
    <property type="component" value="Chromosome I"/>
</dbReference>
<dbReference type="AlphaFoldDB" id="A0A1H2CC67"/>
<feature type="transmembrane region" description="Helical" evidence="1">
    <location>
        <begin position="70"/>
        <end position="93"/>
    </location>
</feature>
<accession>A0A1H2CC67</accession>
<gene>
    <name evidence="3" type="ORF">SAMN05216490_4844</name>
</gene>
<proteinExistence type="predicted"/>
<name>A0A1H2CC67_MUCMA</name>
<keyword evidence="1" id="KW-0812">Transmembrane</keyword>
<dbReference type="OrthoDB" id="1523022at2"/>
<dbReference type="InterPro" id="IPR052710">
    <property type="entry name" value="CAAX_protease"/>
</dbReference>
<keyword evidence="4" id="KW-1185">Reference proteome</keyword>
<protein>
    <recommendedName>
        <fullName evidence="2">CAAX prenyl protease 2/Lysostaphin resistance protein A-like domain-containing protein</fullName>
    </recommendedName>
</protein>
<reference evidence="3 4" key="1">
    <citation type="submission" date="2016-10" db="EMBL/GenBank/DDBJ databases">
        <authorList>
            <person name="de Groot N.N."/>
        </authorList>
    </citation>
    <scope>NUCLEOTIDE SEQUENCE [LARGE SCALE GENOMIC DNA]</scope>
    <source>
        <strain evidence="3 4">MP1X4</strain>
    </source>
</reference>
<dbReference type="Pfam" id="PF02517">
    <property type="entry name" value="Rce1-like"/>
    <property type="match status" value="1"/>
</dbReference>
<keyword evidence="1" id="KW-0472">Membrane</keyword>